<reference evidence="3 4" key="1">
    <citation type="submission" date="2018-06" db="EMBL/GenBank/DDBJ databases">
        <title>Genomic Encyclopedia of Archaeal and Bacterial Type Strains, Phase II (KMG-II): from individual species to whole genera.</title>
        <authorList>
            <person name="Goeker M."/>
        </authorList>
    </citation>
    <scope>NUCLEOTIDE SEQUENCE [LARGE SCALE GENOMIC DNA]</scope>
    <source>
        <strain evidence="3 4">DSM 24525</strain>
    </source>
</reference>
<dbReference type="PANTHER" id="PTHR42928:SF5">
    <property type="entry name" value="BLR1237 PROTEIN"/>
    <property type="match status" value="1"/>
</dbReference>
<dbReference type="OrthoDB" id="7262330at2"/>
<dbReference type="Pfam" id="PF03401">
    <property type="entry name" value="TctC"/>
    <property type="match status" value="1"/>
</dbReference>
<gene>
    <name evidence="3" type="ORF">C8P66_10484</name>
</gene>
<dbReference type="Proteomes" id="UP000249688">
    <property type="component" value="Unassembled WGS sequence"/>
</dbReference>
<evidence type="ECO:0000313" key="3">
    <source>
        <dbReference type="EMBL" id="PZW48668.1"/>
    </source>
</evidence>
<dbReference type="PANTHER" id="PTHR42928">
    <property type="entry name" value="TRICARBOXYLATE-BINDING PROTEIN"/>
    <property type="match status" value="1"/>
</dbReference>
<dbReference type="PIRSF" id="PIRSF017082">
    <property type="entry name" value="YflP"/>
    <property type="match status" value="1"/>
</dbReference>
<dbReference type="Gene3D" id="3.40.190.150">
    <property type="entry name" value="Bordetella uptake gene, domain 1"/>
    <property type="match status" value="1"/>
</dbReference>
<evidence type="ECO:0000256" key="1">
    <source>
        <dbReference type="ARBA" id="ARBA00006987"/>
    </source>
</evidence>
<keyword evidence="2" id="KW-0732">Signal</keyword>
<dbReference type="RefSeq" id="WP_158537099.1">
    <property type="nucleotide sequence ID" value="NZ_QKYU01000004.1"/>
</dbReference>
<sequence>MTQFSRRALLGTALAAPAIVPALAQGAWPNRPVRFIVPFAPGGPVEVPARVVAELLSRTMGQPFIVETRPGAGGALGVQTVVQAHDPHVLLFTTSSVAIVPALMRDPGYDPLKDLTPISLVTDAPITLLARPGGRVKDLAGLIALAREKPGEISYASSGVGSTTHLAGALLAQKAGIDLLHVPYRGAGQAVNAVYSGDTDLLVTGTIEAIPHVRDGRLIGIAITGPRRIAPLPEVPTVGEVVPGYALTIWYGMFGPAGMDPAIATRIVADCAPLLQGGVLKERMDASGADLLLDGPGPLAERLAREVPQWKAVTAAAGIRAE</sequence>
<dbReference type="SUPFAM" id="SSF53850">
    <property type="entry name" value="Periplasmic binding protein-like II"/>
    <property type="match status" value="1"/>
</dbReference>
<keyword evidence="3" id="KW-0675">Receptor</keyword>
<dbReference type="Gene3D" id="3.40.190.10">
    <property type="entry name" value="Periplasmic binding protein-like II"/>
    <property type="match status" value="1"/>
</dbReference>
<dbReference type="AlphaFoldDB" id="A0A2W7JAW7"/>
<name>A0A2W7JAW7_9PROT</name>
<comment type="similarity">
    <text evidence="1">Belongs to the UPF0065 (bug) family.</text>
</comment>
<dbReference type="EMBL" id="QKYU01000004">
    <property type="protein sequence ID" value="PZW48668.1"/>
    <property type="molecule type" value="Genomic_DNA"/>
</dbReference>
<comment type="caution">
    <text evidence="3">The sequence shown here is derived from an EMBL/GenBank/DDBJ whole genome shotgun (WGS) entry which is preliminary data.</text>
</comment>
<feature type="signal peptide" evidence="2">
    <location>
        <begin position="1"/>
        <end position="24"/>
    </location>
</feature>
<evidence type="ECO:0000256" key="2">
    <source>
        <dbReference type="SAM" id="SignalP"/>
    </source>
</evidence>
<protein>
    <submittedName>
        <fullName evidence="3">Tripartite-type tricarboxylate transporter receptor subunit TctC</fullName>
    </submittedName>
</protein>
<proteinExistence type="inferred from homology"/>
<accession>A0A2W7JAW7</accession>
<dbReference type="InterPro" id="IPR042100">
    <property type="entry name" value="Bug_dom1"/>
</dbReference>
<feature type="chain" id="PRO_5016071474" evidence="2">
    <location>
        <begin position="25"/>
        <end position="322"/>
    </location>
</feature>
<dbReference type="InterPro" id="IPR005064">
    <property type="entry name" value="BUG"/>
</dbReference>
<evidence type="ECO:0000313" key="4">
    <source>
        <dbReference type="Proteomes" id="UP000249688"/>
    </source>
</evidence>
<keyword evidence="4" id="KW-1185">Reference proteome</keyword>
<organism evidence="3 4">
    <name type="scientific">Humitalea rosea</name>
    <dbReference type="NCBI Taxonomy" id="990373"/>
    <lineage>
        <taxon>Bacteria</taxon>
        <taxon>Pseudomonadati</taxon>
        <taxon>Pseudomonadota</taxon>
        <taxon>Alphaproteobacteria</taxon>
        <taxon>Acetobacterales</taxon>
        <taxon>Roseomonadaceae</taxon>
        <taxon>Humitalea</taxon>
    </lineage>
</organism>